<reference evidence="12" key="1">
    <citation type="journal article" date="2018" name="Nat. Microbiol.">
        <title>Leveraging single-cell genomics to expand the fungal tree of life.</title>
        <authorList>
            <person name="Ahrendt S.R."/>
            <person name="Quandt C.A."/>
            <person name="Ciobanu D."/>
            <person name="Clum A."/>
            <person name="Salamov A."/>
            <person name="Andreopoulos B."/>
            <person name="Cheng J.F."/>
            <person name="Woyke T."/>
            <person name="Pelin A."/>
            <person name="Henrissat B."/>
            <person name="Reynolds N.K."/>
            <person name="Benny G.L."/>
            <person name="Smith M.E."/>
            <person name="James T.Y."/>
            <person name="Grigoriev I.V."/>
        </authorList>
    </citation>
    <scope>NUCLEOTIDE SEQUENCE [LARGE SCALE GENOMIC DNA]</scope>
</reference>
<dbReference type="Pfam" id="PF01769">
    <property type="entry name" value="MgtE"/>
    <property type="match status" value="1"/>
</dbReference>
<evidence type="ECO:0000256" key="1">
    <source>
        <dbReference type="ARBA" id="ARBA00004141"/>
    </source>
</evidence>
<evidence type="ECO:0000256" key="3">
    <source>
        <dbReference type="ARBA" id="ARBA00022448"/>
    </source>
</evidence>
<feature type="region of interest" description="Disordered" evidence="8">
    <location>
        <begin position="1"/>
        <end position="103"/>
    </location>
</feature>
<dbReference type="InterPro" id="IPR036739">
    <property type="entry name" value="SLC41_membr_dom_sf"/>
</dbReference>
<comment type="subcellular location">
    <subcellularLocation>
        <location evidence="1">Membrane</location>
        <topology evidence="1">Multi-pass membrane protein</topology>
    </subcellularLocation>
</comment>
<dbReference type="EMBL" id="KZ994442">
    <property type="protein sequence ID" value="RKO92922.1"/>
    <property type="molecule type" value="Genomic_DNA"/>
</dbReference>
<dbReference type="GO" id="GO:0016020">
    <property type="term" value="C:membrane"/>
    <property type="evidence" value="ECO:0007669"/>
    <property type="project" value="UniProtKB-SubCell"/>
</dbReference>
<dbReference type="Gene3D" id="1.10.357.20">
    <property type="entry name" value="SLC41 divalent cation transporters, integral membrane domain"/>
    <property type="match status" value="1"/>
</dbReference>
<protein>
    <recommendedName>
        <fullName evidence="10">SLC41A/MgtE integral membrane domain-containing protein</fullName>
    </recommendedName>
</protein>
<feature type="compositionally biased region" description="Pro residues" evidence="8">
    <location>
        <begin position="79"/>
        <end position="97"/>
    </location>
</feature>
<evidence type="ECO:0000256" key="9">
    <source>
        <dbReference type="SAM" id="Phobius"/>
    </source>
</evidence>
<dbReference type="Proteomes" id="UP000269721">
    <property type="component" value="Unassembled WGS sequence"/>
</dbReference>
<evidence type="ECO:0000259" key="10">
    <source>
        <dbReference type="Pfam" id="PF01769"/>
    </source>
</evidence>
<feature type="transmembrane region" description="Helical" evidence="9">
    <location>
        <begin position="205"/>
        <end position="229"/>
    </location>
</feature>
<keyword evidence="6 9" id="KW-1133">Transmembrane helix</keyword>
<dbReference type="AlphaFoldDB" id="A0A4P9WKJ7"/>
<comment type="similarity">
    <text evidence="2">Belongs to the SLC41A transporter family.</text>
</comment>
<evidence type="ECO:0000256" key="4">
    <source>
        <dbReference type="ARBA" id="ARBA00022692"/>
    </source>
</evidence>
<accession>A0A4P9WKJ7</accession>
<dbReference type="InterPro" id="IPR006667">
    <property type="entry name" value="SLC41_membr_dom"/>
</dbReference>
<evidence type="ECO:0000256" key="8">
    <source>
        <dbReference type="SAM" id="MobiDB-lite"/>
    </source>
</evidence>
<feature type="compositionally biased region" description="Polar residues" evidence="8">
    <location>
        <begin position="1"/>
        <end position="10"/>
    </location>
</feature>
<evidence type="ECO:0000313" key="12">
    <source>
        <dbReference type="Proteomes" id="UP000269721"/>
    </source>
</evidence>
<sequence>MQHLAPSTGSAAPDQRAQLPLPSATPAPLQLHPSQHPTLPRSPGTPSSPHLVPIPLTPTPITSTDLDTDLELAFGDAPTPTPPRRYPPPPQHPPSDAPPRSASVFTPLRFDVDADIDDDDDETEFSPGGTKMSVVSLLRKPRGAAAAATILLDGVGRLPEDKFLSLLLHQSSFDDAQDLARARLDYLVANDDAATMEKTPFYKIAFWRCPAIIATLLFGLCVGGIIASYNSLVTKHILLSSFIPIISSVSGNIGLQASTTTLRALATGHASSADLNGALRVVAKEFMSAVVIASAASCTLGTIAYFWSSSARFAFVSGVR</sequence>
<evidence type="ECO:0000313" key="11">
    <source>
        <dbReference type="EMBL" id="RKO92922.1"/>
    </source>
</evidence>
<evidence type="ECO:0000256" key="6">
    <source>
        <dbReference type="ARBA" id="ARBA00022989"/>
    </source>
</evidence>
<evidence type="ECO:0000256" key="2">
    <source>
        <dbReference type="ARBA" id="ARBA00009749"/>
    </source>
</evidence>
<dbReference type="PANTHER" id="PTHR41394:SF5">
    <property type="entry name" value="SLC41A_MGTE INTEGRAL MEMBRANE DOMAIN-CONTAINING PROTEIN"/>
    <property type="match status" value="1"/>
</dbReference>
<keyword evidence="3" id="KW-0813">Transport</keyword>
<name>A0A4P9WKJ7_9FUNG</name>
<keyword evidence="7 9" id="KW-0472">Membrane</keyword>
<feature type="transmembrane region" description="Helical" evidence="9">
    <location>
        <begin position="286"/>
        <end position="307"/>
    </location>
</feature>
<proteinExistence type="inferred from homology"/>
<dbReference type="GO" id="GO:0008324">
    <property type="term" value="F:monoatomic cation transmembrane transporter activity"/>
    <property type="evidence" value="ECO:0007669"/>
    <property type="project" value="InterPro"/>
</dbReference>
<dbReference type="PANTHER" id="PTHR41394">
    <property type="entry name" value="MAGNESIUM TRANSPORTER MGTE"/>
    <property type="match status" value="1"/>
</dbReference>
<gene>
    <name evidence="11" type="ORF">BDK51DRAFT_48410</name>
</gene>
<feature type="domain" description="SLC41A/MgtE integral membrane" evidence="10">
    <location>
        <begin position="243"/>
        <end position="316"/>
    </location>
</feature>
<keyword evidence="5" id="KW-0460">Magnesium</keyword>
<evidence type="ECO:0000256" key="7">
    <source>
        <dbReference type="ARBA" id="ARBA00023136"/>
    </source>
</evidence>
<organism evidence="11 12">
    <name type="scientific">Blyttiomyces helicus</name>
    <dbReference type="NCBI Taxonomy" id="388810"/>
    <lineage>
        <taxon>Eukaryota</taxon>
        <taxon>Fungi</taxon>
        <taxon>Fungi incertae sedis</taxon>
        <taxon>Chytridiomycota</taxon>
        <taxon>Chytridiomycota incertae sedis</taxon>
        <taxon>Chytridiomycetes</taxon>
        <taxon>Chytridiomycetes incertae sedis</taxon>
        <taxon>Blyttiomyces</taxon>
    </lineage>
</organism>
<keyword evidence="12" id="KW-1185">Reference proteome</keyword>
<evidence type="ECO:0000256" key="5">
    <source>
        <dbReference type="ARBA" id="ARBA00022842"/>
    </source>
</evidence>
<keyword evidence="4 9" id="KW-0812">Transmembrane</keyword>
<dbReference type="OrthoDB" id="48232at2759"/>
<dbReference type="SUPFAM" id="SSF161093">
    <property type="entry name" value="MgtE membrane domain-like"/>
    <property type="match status" value="1"/>
</dbReference>